<reference evidence="2" key="1">
    <citation type="submission" date="2022-08" db="EMBL/GenBank/DDBJ databases">
        <title>Complete Genome Sequences of 2 Bosea sp. soil isolates.</title>
        <authorList>
            <person name="Alvarez Arevalo M."/>
            <person name="Sterndorff E.B."/>
            <person name="Faurdal D."/>
            <person name="Joergensen T.S."/>
            <person name="Weber T."/>
        </authorList>
    </citation>
    <scope>NUCLEOTIDE SEQUENCE</scope>
    <source>
        <strain evidence="2">NBC_00436</strain>
        <plasmid evidence="2">pNBC436</plasmid>
    </source>
</reference>
<geneLocation type="plasmid" evidence="2">
    <name>pNBC436</name>
</geneLocation>
<gene>
    <name evidence="2" type="ORF">NWE54_27560</name>
</gene>
<feature type="region of interest" description="Disordered" evidence="1">
    <location>
        <begin position="1"/>
        <end position="97"/>
    </location>
</feature>
<dbReference type="AlphaFoldDB" id="A0A9E7ZZA1"/>
<proteinExistence type="predicted"/>
<evidence type="ECO:0000313" key="2">
    <source>
        <dbReference type="EMBL" id="UZF90047.1"/>
    </source>
</evidence>
<evidence type="ECO:0000256" key="1">
    <source>
        <dbReference type="SAM" id="MobiDB-lite"/>
    </source>
</evidence>
<keyword evidence="2" id="KW-0614">Plasmid</keyword>
<dbReference type="EMBL" id="CP102775">
    <property type="protein sequence ID" value="UZF90047.1"/>
    <property type="molecule type" value="Genomic_DNA"/>
</dbReference>
<name>A0A9E7ZZA1_9HYPH</name>
<organism evidence="2">
    <name type="scientific">Bosea sp. NBC_00436</name>
    <dbReference type="NCBI Taxonomy" id="2969620"/>
    <lineage>
        <taxon>Bacteria</taxon>
        <taxon>Pseudomonadati</taxon>
        <taxon>Pseudomonadota</taxon>
        <taxon>Alphaproteobacteria</taxon>
        <taxon>Hyphomicrobiales</taxon>
        <taxon>Boseaceae</taxon>
        <taxon>Bosea</taxon>
    </lineage>
</organism>
<accession>A0A9E7ZZA1</accession>
<sequence>MAEEPDKAVSAAGSRLPSLPKKRSSGPFQRLEELTEIGDPPQDLRLQAQRDPRSLDAGGMTNDPAKNANSDTTPPTDAAHRPGRQAAPTSSDPVHKPEHMVLQTTVRIDKAQAFKMHCIRNRTTVREELRRLVDLVVSTQPTER</sequence>
<protein>
    <submittedName>
        <fullName evidence="2">Uncharacterized protein</fullName>
    </submittedName>
</protein>